<organism evidence="1 2">
    <name type="scientific">Sphingomonas agrestis</name>
    <dbReference type="NCBI Taxonomy" id="3080540"/>
    <lineage>
        <taxon>Bacteria</taxon>
        <taxon>Pseudomonadati</taxon>
        <taxon>Pseudomonadota</taxon>
        <taxon>Alphaproteobacteria</taxon>
        <taxon>Sphingomonadales</taxon>
        <taxon>Sphingomonadaceae</taxon>
        <taxon>Sphingomonas</taxon>
    </lineage>
</organism>
<sequence>MSNTYLGPDNIDDLGRMVTALLTELWITRDRVAVLERLLEEQGVVAPRAVDDYIPTPEFDAELETIRDRMAGNVIGAPLAARERSVDQILERAGLSRPKSGEQA</sequence>
<evidence type="ECO:0000313" key="2">
    <source>
        <dbReference type="Proteomes" id="UP001273531"/>
    </source>
</evidence>
<proteinExistence type="predicted"/>
<dbReference type="EMBL" id="JAWJEJ010000001">
    <property type="protein sequence ID" value="MDV3456107.1"/>
    <property type="molecule type" value="Genomic_DNA"/>
</dbReference>
<comment type="caution">
    <text evidence="1">The sequence shown here is derived from an EMBL/GenBank/DDBJ whole genome shotgun (WGS) entry which is preliminary data.</text>
</comment>
<evidence type="ECO:0000313" key="1">
    <source>
        <dbReference type="EMBL" id="MDV3456107.1"/>
    </source>
</evidence>
<dbReference type="RefSeq" id="WP_317225305.1">
    <property type="nucleotide sequence ID" value="NZ_JAWJEJ010000001.1"/>
</dbReference>
<accession>A0ABU3Y3W0</accession>
<protein>
    <submittedName>
        <fullName evidence="1">Uncharacterized protein</fullName>
    </submittedName>
</protein>
<dbReference type="Proteomes" id="UP001273531">
    <property type="component" value="Unassembled WGS sequence"/>
</dbReference>
<keyword evidence="2" id="KW-1185">Reference proteome</keyword>
<reference evidence="1 2" key="1">
    <citation type="submission" date="2023-10" db="EMBL/GenBank/DDBJ databases">
        <title>Sphingomonas sp. HF-S4 16S ribosomal RNA gene Genome sequencing and assembly.</title>
        <authorList>
            <person name="Lee H."/>
        </authorList>
    </citation>
    <scope>NUCLEOTIDE SEQUENCE [LARGE SCALE GENOMIC DNA]</scope>
    <source>
        <strain evidence="1 2">HF-S4</strain>
    </source>
</reference>
<name>A0ABU3Y3W0_9SPHN</name>
<gene>
    <name evidence="1" type="ORF">RZN05_03865</name>
</gene>